<dbReference type="InterPro" id="IPR021109">
    <property type="entry name" value="Peptidase_aspartic_dom_sf"/>
</dbReference>
<gene>
    <name evidence="1" type="ORF">M9458_036645</name>
</gene>
<dbReference type="SUPFAM" id="SSF50630">
    <property type="entry name" value="Acid proteases"/>
    <property type="match status" value="1"/>
</dbReference>
<evidence type="ECO:0000313" key="1">
    <source>
        <dbReference type="EMBL" id="KAL0168423.1"/>
    </source>
</evidence>
<sequence length="379" mass="41391">TTTGQLSTSDQLLRLQQGTASVNDYTLHSRTPAAASGWNERALLGAYRQGLNPDIRAAMALYDDSIGLESFLQRTSFPTSLPLRKLTLHAYPAPNEIDDSPMDYASTVDNLVTDSDPVPSDTHALGGNYLTLLPVTLHASNISLCASALIDSGSSGNFISQDCLEQLNLSRCQHTQILAVKTIQGKPLGGGKIQYSSPFITLQVGLFHSEDIRFLVLEDSTVSVILGRPWLQQHHPELSWGPCDVIRWSKHCHTNCLVNVPNSSAAPVFLSSTRVESPDQTSVPEVPAEYMAFQDVFSKQAATLLPPHRPWDCAIDLLPGAQLPKGRVYPLSIPERQVMEEYITEALNQGFIQPSTSPAASSFFFVGKDGGLRPCIDYR</sequence>
<organism evidence="1 2">
    <name type="scientific">Cirrhinus mrigala</name>
    <name type="common">Mrigala</name>
    <dbReference type="NCBI Taxonomy" id="683832"/>
    <lineage>
        <taxon>Eukaryota</taxon>
        <taxon>Metazoa</taxon>
        <taxon>Chordata</taxon>
        <taxon>Craniata</taxon>
        <taxon>Vertebrata</taxon>
        <taxon>Euteleostomi</taxon>
        <taxon>Actinopterygii</taxon>
        <taxon>Neopterygii</taxon>
        <taxon>Teleostei</taxon>
        <taxon>Ostariophysi</taxon>
        <taxon>Cypriniformes</taxon>
        <taxon>Cyprinidae</taxon>
        <taxon>Labeoninae</taxon>
        <taxon>Labeonini</taxon>
        <taxon>Cirrhinus</taxon>
    </lineage>
</organism>
<accession>A0ABD0P626</accession>
<comment type="caution">
    <text evidence="1">The sequence shown here is derived from an EMBL/GenBank/DDBJ whole genome shotgun (WGS) entry which is preliminary data.</text>
</comment>
<dbReference type="Proteomes" id="UP001529510">
    <property type="component" value="Unassembled WGS sequence"/>
</dbReference>
<reference evidence="1 2" key="1">
    <citation type="submission" date="2024-05" db="EMBL/GenBank/DDBJ databases">
        <title>Genome sequencing and assembly of Indian major carp, Cirrhinus mrigala (Hamilton, 1822).</title>
        <authorList>
            <person name="Mohindra V."/>
            <person name="Chowdhury L.M."/>
            <person name="Lal K."/>
            <person name="Jena J.K."/>
        </authorList>
    </citation>
    <scope>NUCLEOTIDE SEQUENCE [LARGE SCALE GENOMIC DNA]</scope>
    <source>
        <strain evidence="1">CM1030</strain>
        <tissue evidence="1">Blood</tissue>
    </source>
</reference>
<protein>
    <recommendedName>
        <fullName evidence="3">Peptidase A2 domain-containing protein</fullName>
    </recommendedName>
</protein>
<dbReference type="PANTHER" id="PTHR15503:SF22">
    <property type="entry name" value="TRANSPOSON TY3-I GAG POLYPROTEIN"/>
    <property type="match status" value="1"/>
</dbReference>
<dbReference type="Gene3D" id="3.10.10.10">
    <property type="entry name" value="HIV Type 1 Reverse Transcriptase, subunit A, domain 1"/>
    <property type="match status" value="1"/>
</dbReference>
<feature type="non-terminal residue" evidence="1">
    <location>
        <position position="1"/>
    </location>
</feature>
<keyword evidence="2" id="KW-1185">Reference proteome</keyword>
<dbReference type="CDD" id="cd00303">
    <property type="entry name" value="retropepsin_like"/>
    <property type="match status" value="1"/>
</dbReference>
<dbReference type="InterPro" id="IPR043502">
    <property type="entry name" value="DNA/RNA_pol_sf"/>
</dbReference>
<dbReference type="Pfam" id="PF13975">
    <property type="entry name" value="gag-asp_proteas"/>
    <property type="match status" value="1"/>
</dbReference>
<dbReference type="SUPFAM" id="SSF56672">
    <property type="entry name" value="DNA/RNA polymerases"/>
    <property type="match status" value="1"/>
</dbReference>
<proteinExistence type="predicted"/>
<dbReference type="InterPro" id="IPR032567">
    <property type="entry name" value="RTL1-rel"/>
</dbReference>
<evidence type="ECO:0008006" key="3">
    <source>
        <dbReference type="Google" id="ProtNLM"/>
    </source>
</evidence>
<dbReference type="PANTHER" id="PTHR15503">
    <property type="entry name" value="LDOC1 RELATED"/>
    <property type="match status" value="1"/>
</dbReference>
<dbReference type="Gene3D" id="2.40.70.10">
    <property type="entry name" value="Acid Proteases"/>
    <property type="match status" value="1"/>
</dbReference>
<dbReference type="EMBL" id="JAMKFB020000018">
    <property type="protein sequence ID" value="KAL0168423.1"/>
    <property type="molecule type" value="Genomic_DNA"/>
</dbReference>
<name>A0ABD0P626_CIRMR</name>
<dbReference type="AlphaFoldDB" id="A0ABD0P626"/>
<evidence type="ECO:0000313" key="2">
    <source>
        <dbReference type="Proteomes" id="UP001529510"/>
    </source>
</evidence>